<dbReference type="RefSeq" id="WP_106010453.1">
    <property type="nucleotide sequence ID" value="NZ_JALCPJ010000029.1"/>
</dbReference>
<feature type="transmembrane region" description="Helical" evidence="8">
    <location>
        <begin position="194"/>
        <end position="214"/>
    </location>
</feature>
<evidence type="ECO:0000256" key="2">
    <source>
        <dbReference type="ARBA" id="ARBA00007935"/>
    </source>
</evidence>
<comment type="similarity">
    <text evidence="2">Belongs to the binding-protein-dependent transport system permease family. FecCD subfamily.</text>
</comment>
<feature type="transmembrane region" description="Helical" evidence="8">
    <location>
        <begin position="240"/>
        <end position="267"/>
    </location>
</feature>
<dbReference type="GO" id="GO:0033214">
    <property type="term" value="P:siderophore-iron import into cell"/>
    <property type="evidence" value="ECO:0007669"/>
    <property type="project" value="TreeGrafter"/>
</dbReference>
<dbReference type="CDD" id="cd06550">
    <property type="entry name" value="TM_ABC_iron-siderophores_like"/>
    <property type="match status" value="1"/>
</dbReference>
<feature type="transmembrane region" description="Helical" evidence="8">
    <location>
        <begin position="310"/>
        <end position="328"/>
    </location>
</feature>
<dbReference type="GO" id="GO:0022857">
    <property type="term" value="F:transmembrane transporter activity"/>
    <property type="evidence" value="ECO:0007669"/>
    <property type="project" value="InterPro"/>
</dbReference>
<keyword evidence="4" id="KW-1003">Cell membrane</keyword>
<feature type="transmembrane region" description="Helical" evidence="8">
    <location>
        <begin position="65"/>
        <end position="85"/>
    </location>
</feature>
<evidence type="ECO:0000256" key="3">
    <source>
        <dbReference type="ARBA" id="ARBA00022448"/>
    </source>
</evidence>
<feature type="transmembrane region" description="Helical" evidence="8">
    <location>
        <begin position="153"/>
        <end position="174"/>
    </location>
</feature>
<gene>
    <name evidence="9" type="primary">yfhA</name>
    <name evidence="9" type="ORF">CLLU_28590</name>
</gene>
<name>A0A2T0BEY6_9CLOT</name>
<evidence type="ECO:0000256" key="8">
    <source>
        <dbReference type="SAM" id="Phobius"/>
    </source>
</evidence>
<keyword evidence="5 8" id="KW-0812">Transmembrane</keyword>
<evidence type="ECO:0000256" key="5">
    <source>
        <dbReference type="ARBA" id="ARBA00022692"/>
    </source>
</evidence>
<evidence type="ECO:0000256" key="1">
    <source>
        <dbReference type="ARBA" id="ARBA00004651"/>
    </source>
</evidence>
<sequence>MGNSNIKGQRIRKKFTLLIFVGLSIISFFISIENGAVNIRPGEIIDAVFFEKSTVNYQIIWNVRLPRTIVAALVGTCLALSGAILQGVMRNPLAGPDIIGVSSGAGLMTLIILILFPDFYYLAPAAAFIGAMAATLFIYFLAWKEGAAPARLILAGVAVSSLLGAGTNTLMTFYPNKVAGVIGFMVGGLSSTTWQQVNTILPYAAAGIVLLLLIPNKLNVLIMGDEIATSLGLNVERTRFIFIAISSLLAGSAVSVVGLLGFVGLIVPHMTRLFIGSDYRYLLPAVIFTGSTIVMICDTLSRMMFAPMEIPVGIIMSALGAPFFLYLLRRKREY</sequence>
<dbReference type="Gene3D" id="1.10.3470.10">
    <property type="entry name" value="ABC transporter involved in vitamin B12 uptake, BtuC"/>
    <property type="match status" value="1"/>
</dbReference>
<dbReference type="InterPro" id="IPR000522">
    <property type="entry name" value="ABC_transptr_permease_BtuC"/>
</dbReference>
<dbReference type="InterPro" id="IPR037294">
    <property type="entry name" value="ABC_BtuC-like"/>
</dbReference>
<keyword evidence="7 8" id="KW-0472">Membrane</keyword>
<dbReference type="Proteomes" id="UP000237798">
    <property type="component" value="Unassembled WGS sequence"/>
</dbReference>
<feature type="transmembrane region" description="Helical" evidence="8">
    <location>
        <begin position="15"/>
        <end position="32"/>
    </location>
</feature>
<evidence type="ECO:0000256" key="6">
    <source>
        <dbReference type="ARBA" id="ARBA00022989"/>
    </source>
</evidence>
<dbReference type="PANTHER" id="PTHR30472">
    <property type="entry name" value="FERRIC ENTEROBACTIN TRANSPORT SYSTEM PERMEASE PROTEIN"/>
    <property type="match status" value="1"/>
</dbReference>
<accession>A0A2T0BEY6</accession>
<organism evidence="9 10">
    <name type="scientific">Clostridium luticellarii</name>
    <dbReference type="NCBI Taxonomy" id="1691940"/>
    <lineage>
        <taxon>Bacteria</taxon>
        <taxon>Bacillati</taxon>
        <taxon>Bacillota</taxon>
        <taxon>Clostridia</taxon>
        <taxon>Eubacteriales</taxon>
        <taxon>Clostridiaceae</taxon>
        <taxon>Clostridium</taxon>
    </lineage>
</organism>
<dbReference type="SUPFAM" id="SSF81345">
    <property type="entry name" value="ABC transporter involved in vitamin B12 uptake, BtuC"/>
    <property type="match status" value="1"/>
</dbReference>
<dbReference type="FunFam" id="1.10.3470.10:FF:000001">
    <property type="entry name" value="Vitamin B12 ABC transporter permease BtuC"/>
    <property type="match status" value="1"/>
</dbReference>
<keyword evidence="3" id="KW-0813">Transport</keyword>
<dbReference type="PANTHER" id="PTHR30472:SF68">
    <property type="entry name" value="FERRICHROME TRANSPORT SYSTEM PERMEASE PROTEIN FHUB"/>
    <property type="match status" value="1"/>
</dbReference>
<evidence type="ECO:0000313" key="10">
    <source>
        <dbReference type="Proteomes" id="UP000237798"/>
    </source>
</evidence>
<evidence type="ECO:0000313" key="9">
    <source>
        <dbReference type="EMBL" id="PRR82466.1"/>
    </source>
</evidence>
<reference evidence="9 10" key="1">
    <citation type="submission" date="2018-03" db="EMBL/GenBank/DDBJ databases">
        <title>Genome sequence of Clostridium luticellarii DSM 29923.</title>
        <authorList>
            <person name="Poehlein A."/>
            <person name="Daniel R."/>
        </authorList>
    </citation>
    <scope>NUCLEOTIDE SEQUENCE [LARGE SCALE GENOMIC DNA]</scope>
    <source>
        <strain evidence="9 10">DSM 29923</strain>
    </source>
</reference>
<keyword evidence="6 8" id="KW-1133">Transmembrane helix</keyword>
<dbReference type="AlphaFoldDB" id="A0A2T0BEY6"/>
<protein>
    <submittedName>
        <fullName evidence="9">Putative siderophore transport system permease protein YfhA</fullName>
    </submittedName>
</protein>
<comment type="caution">
    <text evidence="9">The sequence shown here is derived from an EMBL/GenBank/DDBJ whole genome shotgun (WGS) entry which is preliminary data.</text>
</comment>
<dbReference type="OrthoDB" id="9792889at2"/>
<evidence type="ECO:0000256" key="7">
    <source>
        <dbReference type="ARBA" id="ARBA00023136"/>
    </source>
</evidence>
<dbReference type="GO" id="GO:0005886">
    <property type="term" value="C:plasma membrane"/>
    <property type="evidence" value="ECO:0007669"/>
    <property type="project" value="UniProtKB-SubCell"/>
</dbReference>
<feature type="transmembrane region" description="Helical" evidence="8">
    <location>
        <begin position="122"/>
        <end position="141"/>
    </location>
</feature>
<feature type="transmembrane region" description="Helical" evidence="8">
    <location>
        <begin position="97"/>
        <end position="116"/>
    </location>
</feature>
<evidence type="ECO:0000256" key="4">
    <source>
        <dbReference type="ARBA" id="ARBA00022475"/>
    </source>
</evidence>
<dbReference type="Pfam" id="PF01032">
    <property type="entry name" value="FecCD"/>
    <property type="match status" value="1"/>
</dbReference>
<proteinExistence type="inferred from homology"/>
<keyword evidence="10" id="KW-1185">Reference proteome</keyword>
<comment type="subcellular location">
    <subcellularLocation>
        <location evidence="1">Cell membrane</location>
        <topology evidence="1">Multi-pass membrane protein</topology>
    </subcellularLocation>
</comment>
<dbReference type="EMBL" id="PVXP01000055">
    <property type="protein sequence ID" value="PRR82466.1"/>
    <property type="molecule type" value="Genomic_DNA"/>
</dbReference>